<keyword evidence="2" id="KW-1185">Reference proteome</keyword>
<sequence>MSLKPKVQNGVFEWLCDGENKIQQWYNRRAGRKEVAFDKGQNIVERTIKDKYWETGKIVGKHEAPQLYWVLNHKENVVQRTTSDLKPSLNEYNPKLDYSDLEKCNTRHQIKITEVIPTI</sequence>
<name>A0ABQ9GQN2_9NEOP</name>
<accession>A0ABQ9GQN2</accession>
<dbReference type="EMBL" id="JARBHB010000010">
    <property type="protein sequence ID" value="KAJ8874320.1"/>
    <property type="molecule type" value="Genomic_DNA"/>
</dbReference>
<evidence type="ECO:0000313" key="2">
    <source>
        <dbReference type="Proteomes" id="UP001159363"/>
    </source>
</evidence>
<comment type="caution">
    <text evidence="1">The sequence shown here is derived from an EMBL/GenBank/DDBJ whole genome shotgun (WGS) entry which is preliminary data.</text>
</comment>
<protein>
    <submittedName>
        <fullName evidence="1">Uncharacterized protein</fullName>
    </submittedName>
</protein>
<reference evidence="1 2" key="1">
    <citation type="submission" date="2023-02" db="EMBL/GenBank/DDBJ databases">
        <title>LHISI_Scaffold_Assembly.</title>
        <authorList>
            <person name="Stuart O.P."/>
            <person name="Cleave R."/>
            <person name="Magrath M.J.L."/>
            <person name="Mikheyev A.S."/>
        </authorList>
    </citation>
    <scope>NUCLEOTIDE SEQUENCE [LARGE SCALE GENOMIC DNA]</scope>
    <source>
        <strain evidence="1">Daus_M_001</strain>
        <tissue evidence="1">Leg muscle</tissue>
    </source>
</reference>
<gene>
    <name evidence="1" type="ORF">PR048_025166</name>
</gene>
<dbReference type="Proteomes" id="UP001159363">
    <property type="component" value="Chromosome 9"/>
</dbReference>
<proteinExistence type="predicted"/>
<evidence type="ECO:0000313" key="1">
    <source>
        <dbReference type="EMBL" id="KAJ8874320.1"/>
    </source>
</evidence>
<organism evidence="1 2">
    <name type="scientific">Dryococelus australis</name>
    <dbReference type="NCBI Taxonomy" id="614101"/>
    <lineage>
        <taxon>Eukaryota</taxon>
        <taxon>Metazoa</taxon>
        <taxon>Ecdysozoa</taxon>
        <taxon>Arthropoda</taxon>
        <taxon>Hexapoda</taxon>
        <taxon>Insecta</taxon>
        <taxon>Pterygota</taxon>
        <taxon>Neoptera</taxon>
        <taxon>Polyneoptera</taxon>
        <taxon>Phasmatodea</taxon>
        <taxon>Verophasmatodea</taxon>
        <taxon>Anareolatae</taxon>
        <taxon>Phasmatidae</taxon>
        <taxon>Eurycanthinae</taxon>
        <taxon>Dryococelus</taxon>
    </lineage>
</organism>